<proteinExistence type="predicted"/>
<name>A0A6M3K7N9_9ZZZZ</name>
<protein>
    <submittedName>
        <fullName evidence="1">Uncharacterized protein</fullName>
    </submittedName>
</protein>
<gene>
    <name evidence="1" type="ORF">MM415A01224_0005</name>
</gene>
<reference evidence="1" key="1">
    <citation type="submission" date="2020-03" db="EMBL/GenBank/DDBJ databases">
        <title>The deep terrestrial virosphere.</title>
        <authorList>
            <person name="Holmfeldt K."/>
            <person name="Nilsson E."/>
            <person name="Simone D."/>
            <person name="Lopez-Fernandez M."/>
            <person name="Wu X."/>
            <person name="de Brujin I."/>
            <person name="Lundin D."/>
            <person name="Andersson A."/>
            <person name="Bertilsson S."/>
            <person name="Dopson M."/>
        </authorList>
    </citation>
    <scope>NUCLEOTIDE SEQUENCE</scope>
    <source>
        <strain evidence="1">MM415A01224</strain>
    </source>
</reference>
<organism evidence="1">
    <name type="scientific">viral metagenome</name>
    <dbReference type="NCBI Taxonomy" id="1070528"/>
    <lineage>
        <taxon>unclassified sequences</taxon>
        <taxon>metagenomes</taxon>
        <taxon>organismal metagenomes</taxon>
    </lineage>
</organism>
<dbReference type="EMBL" id="MT142301">
    <property type="protein sequence ID" value="QJA77766.1"/>
    <property type="molecule type" value="Genomic_DNA"/>
</dbReference>
<evidence type="ECO:0000313" key="1">
    <source>
        <dbReference type="EMBL" id="QJA77766.1"/>
    </source>
</evidence>
<dbReference type="AlphaFoldDB" id="A0A6M3K7N9"/>
<sequence>MLRNCEPGVFVEITIPPLEKAMSQGIEVDDDDDREPVWTQDDIDGFIHNTELFLAR</sequence>
<accession>A0A6M3K7N9</accession>